<reference evidence="1" key="1">
    <citation type="journal article" date="2014" name="Front. Microbiol.">
        <title>High frequency of phylogenetically diverse reductive dehalogenase-homologous genes in deep subseafloor sedimentary metagenomes.</title>
        <authorList>
            <person name="Kawai M."/>
            <person name="Futagami T."/>
            <person name="Toyoda A."/>
            <person name="Takaki Y."/>
            <person name="Nishi S."/>
            <person name="Hori S."/>
            <person name="Arai W."/>
            <person name="Tsubouchi T."/>
            <person name="Morono Y."/>
            <person name="Uchiyama I."/>
            <person name="Ito T."/>
            <person name="Fujiyama A."/>
            <person name="Inagaki F."/>
            <person name="Takami H."/>
        </authorList>
    </citation>
    <scope>NUCLEOTIDE SEQUENCE</scope>
    <source>
        <strain evidence="1">Expedition CK06-06</strain>
    </source>
</reference>
<dbReference type="EMBL" id="BARW01006473">
    <property type="protein sequence ID" value="GAI76347.1"/>
    <property type="molecule type" value="Genomic_DNA"/>
</dbReference>
<dbReference type="Gene3D" id="3.40.190.10">
    <property type="entry name" value="Periplasmic binding protein-like II"/>
    <property type="match status" value="1"/>
</dbReference>
<name>X1R6I1_9ZZZZ</name>
<dbReference type="SUPFAM" id="SSF53850">
    <property type="entry name" value="Periplasmic binding protein-like II"/>
    <property type="match status" value="1"/>
</dbReference>
<proteinExistence type="predicted"/>
<feature type="non-terminal residue" evidence="1">
    <location>
        <position position="49"/>
    </location>
</feature>
<comment type="caution">
    <text evidence="1">The sequence shown here is derived from an EMBL/GenBank/DDBJ whole genome shotgun (WGS) entry which is preliminary data.</text>
</comment>
<sequence>MRVNGLDYHLKLTNGEIPYTDPGIEGAFKYWRELVDAGYFIDNHTSYSW</sequence>
<accession>X1R6I1</accession>
<gene>
    <name evidence="1" type="ORF">S12H4_13593</name>
</gene>
<organism evidence="1">
    <name type="scientific">marine sediment metagenome</name>
    <dbReference type="NCBI Taxonomy" id="412755"/>
    <lineage>
        <taxon>unclassified sequences</taxon>
        <taxon>metagenomes</taxon>
        <taxon>ecological metagenomes</taxon>
    </lineage>
</organism>
<evidence type="ECO:0000313" key="1">
    <source>
        <dbReference type="EMBL" id="GAI76347.1"/>
    </source>
</evidence>
<dbReference type="AlphaFoldDB" id="X1R6I1"/>
<protein>
    <submittedName>
        <fullName evidence="1">Uncharacterized protein</fullName>
    </submittedName>
</protein>